<organism evidence="1 2">
    <name type="scientific">Yersinia enterocolitica subsp. palearctica serotype O:3 (strain DSM 13030 / CIP 106945 / Y11)</name>
    <dbReference type="NCBI Taxonomy" id="930944"/>
    <lineage>
        <taxon>Bacteria</taxon>
        <taxon>Pseudomonadati</taxon>
        <taxon>Pseudomonadota</taxon>
        <taxon>Gammaproteobacteria</taxon>
        <taxon>Enterobacterales</taxon>
        <taxon>Yersiniaceae</taxon>
        <taxon>Yersinia</taxon>
    </lineage>
</organism>
<name>A0A0H3NM34_YERE1</name>
<evidence type="ECO:0000313" key="1">
    <source>
        <dbReference type="EMBL" id="CBY25425.1"/>
    </source>
</evidence>
<dbReference type="KEGG" id="yey:Y11_27561"/>
<dbReference type="RefSeq" id="WP_005165236.1">
    <property type="nucleotide sequence ID" value="NC_017564.1"/>
</dbReference>
<reference evidence="1 2" key="1">
    <citation type="journal article" date="2011" name="J. Bacteriol.">
        <title>Complete genome sequence of Yersinia enterocolitica subsp. palearctica serogroup O:3.</title>
        <authorList>
            <person name="Batzilla J."/>
            <person name="Hoper D."/>
            <person name="Antonenka U."/>
            <person name="Heesemann J."/>
            <person name="Rakin A."/>
        </authorList>
    </citation>
    <scope>NUCLEOTIDE SEQUENCE [LARGE SCALE GENOMIC DNA]</scope>
    <source>
        <strain evidence="2">DSM 13030 / CIP 106945 / Y11</strain>
    </source>
</reference>
<dbReference type="EMBL" id="FR729477">
    <property type="protein sequence ID" value="CBY25425.1"/>
    <property type="molecule type" value="Genomic_DNA"/>
</dbReference>
<dbReference type="PATRIC" id="fig|930944.6.peg.2743"/>
<accession>A0A0H3NM34</accession>
<protein>
    <submittedName>
        <fullName evidence="1">Uncharacterized protein</fullName>
    </submittedName>
</protein>
<dbReference type="HOGENOM" id="CLU_176285_0_0_6"/>
<evidence type="ECO:0000313" key="2">
    <source>
        <dbReference type="Proteomes" id="UP000008084"/>
    </source>
</evidence>
<dbReference type="Proteomes" id="UP000008084">
    <property type="component" value="Chromosome"/>
</dbReference>
<proteinExistence type="predicted"/>
<sequence length="108" mass="12747">MHDAEINRDIKTLLNEFYCDNRINNEELQILRDFADERFDLLLSEFGENNSLSAFQKSADVTVQLIQQSFFDIKKKCNDQEDKKVIKEAFVAQIVYIIANYNRFFANI</sequence>
<dbReference type="GeneID" id="31410734"/>
<dbReference type="AlphaFoldDB" id="A0A0H3NM34"/>
<gene>
    <name evidence="1" type="ordered locus">Y11_27561</name>
</gene>